<feature type="domain" description="EamA" evidence="6">
    <location>
        <begin position="8"/>
        <end position="139"/>
    </location>
</feature>
<evidence type="ECO:0000256" key="3">
    <source>
        <dbReference type="ARBA" id="ARBA00022989"/>
    </source>
</evidence>
<keyword evidence="4 5" id="KW-0472">Membrane</keyword>
<evidence type="ECO:0000313" key="8">
    <source>
        <dbReference type="Proteomes" id="UP000190423"/>
    </source>
</evidence>
<comment type="subcellular location">
    <subcellularLocation>
        <location evidence="1">Membrane</location>
        <topology evidence="1">Multi-pass membrane protein</topology>
    </subcellularLocation>
</comment>
<dbReference type="SUPFAM" id="SSF103481">
    <property type="entry name" value="Multidrug resistance efflux transporter EmrE"/>
    <property type="match status" value="2"/>
</dbReference>
<keyword evidence="3 5" id="KW-1133">Transmembrane helix</keyword>
<evidence type="ECO:0000256" key="1">
    <source>
        <dbReference type="ARBA" id="ARBA00004141"/>
    </source>
</evidence>
<feature type="transmembrane region" description="Helical" evidence="5">
    <location>
        <begin position="67"/>
        <end position="87"/>
    </location>
</feature>
<feature type="transmembrane region" description="Helical" evidence="5">
    <location>
        <begin position="39"/>
        <end position="55"/>
    </location>
</feature>
<sequence>MENKNLYKGIFCIIFSAFCFALMGMLVHLAGDIFFVQKAFFRNLVSFFAAMIMLVKERKSVTIPKDSFKFLLIRAAAGSIGIFGNFYALDHIPIADAGILNKMSPFFAVLFSLIFLHETIKPVPFMCILGAFAGAVFVIKPSANIMNSFPAIFAFVGGMGAGLAYACVRKLGSMKMTGSVIIAFFSAFSCLLSVPYLVTSFTPMTWQQWLILTGAGIAATGGQFGITYAYYYAPARDISIYDYTQILFSALLGYLAFRQIPDAYSLIGYAVIILMAVIVFLYNKKHGTTV</sequence>
<dbReference type="OrthoDB" id="5148831at2"/>
<feature type="transmembrane region" description="Helical" evidence="5">
    <location>
        <begin position="263"/>
        <end position="282"/>
    </location>
</feature>
<dbReference type="GeneID" id="78317041"/>
<evidence type="ECO:0000256" key="5">
    <source>
        <dbReference type="SAM" id="Phobius"/>
    </source>
</evidence>
<protein>
    <submittedName>
        <fullName evidence="7">Permease of the drug/metabolite transporter (DMT) superfamily</fullName>
    </submittedName>
</protein>
<dbReference type="Pfam" id="PF00892">
    <property type="entry name" value="EamA"/>
    <property type="match status" value="2"/>
</dbReference>
<dbReference type="AlphaFoldDB" id="A0A1T4LXF0"/>
<feature type="transmembrane region" description="Helical" evidence="5">
    <location>
        <begin position="123"/>
        <end position="143"/>
    </location>
</feature>
<dbReference type="PANTHER" id="PTHR22911">
    <property type="entry name" value="ACYL-MALONYL CONDENSING ENZYME-RELATED"/>
    <property type="match status" value="1"/>
</dbReference>
<name>A0A1T4LXF0_TREPO</name>
<organism evidence="7 8">
    <name type="scientific">Treponema porcinum</name>
    <dbReference type="NCBI Taxonomy" id="261392"/>
    <lineage>
        <taxon>Bacteria</taxon>
        <taxon>Pseudomonadati</taxon>
        <taxon>Spirochaetota</taxon>
        <taxon>Spirochaetia</taxon>
        <taxon>Spirochaetales</taxon>
        <taxon>Treponemataceae</taxon>
        <taxon>Treponema</taxon>
    </lineage>
</organism>
<feature type="transmembrane region" description="Helical" evidence="5">
    <location>
        <begin position="99"/>
        <end position="116"/>
    </location>
</feature>
<accession>A0A1T4LXF0</accession>
<evidence type="ECO:0000256" key="4">
    <source>
        <dbReference type="ARBA" id="ARBA00023136"/>
    </source>
</evidence>
<feature type="domain" description="EamA" evidence="6">
    <location>
        <begin position="151"/>
        <end position="280"/>
    </location>
</feature>
<dbReference type="InterPro" id="IPR037185">
    <property type="entry name" value="EmrE-like"/>
</dbReference>
<dbReference type="InterPro" id="IPR000620">
    <property type="entry name" value="EamA_dom"/>
</dbReference>
<feature type="transmembrane region" description="Helical" evidence="5">
    <location>
        <begin position="7"/>
        <end position="27"/>
    </location>
</feature>
<keyword evidence="2 5" id="KW-0812">Transmembrane</keyword>
<dbReference type="PANTHER" id="PTHR22911:SF6">
    <property type="entry name" value="SOLUTE CARRIER FAMILY 35 MEMBER G1"/>
    <property type="match status" value="1"/>
</dbReference>
<evidence type="ECO:0000313" key="7">
    <source>
        <dbReference type="EMBL" id="SJZ59306.1"/>
    </source>
</evidence>
<dbReference type="GO" id="GO:0016020">
    <property type="term" value="C:membrane"/>
    <property type="evidence" value="ECO:0007669"/>
    <property type="project" value="UniProtKB-SubCell"/>
</dbReference>
<evidence type="ECO:0000259" key="6">
    <source>
        <dbReference type="Pfam" id="PF00892"/>
    </source>
</evidence>
<proteinExistence type="predicted"/>
<keyword evidence="8" id="KW-1185">Reference proteome</keyword>
<dbReference type="EMBL" id="FUWG01000013">
    <property type="protein sequence ID" value="SJZ59306.1"/>
    <property type="molecule type" value="Genomic_DNA"/>
</dbReference>
<feature type="transmembrane region" description="Helical" evidence="5">
    <location>
        <begin position="149"/>
        <end position="168"/>
    </location>
</feature>
<dbReference type="STRING" id="261392.SAMN02745149_01760"/>
<feature type="transmembrane region" description="Helical" evidence="5">
    <location>
        <begin position="180"/>
        <end position="198"/>
    </location>
</feature>
<feature type="transmembrane region" description="Helical" evidence="5">
    <location>
        <begin position="240"/>
        <end position="257"/>
    </location>
</feature>
<dbReference type="Proteomes" id="UP000190423">
    <property type="component" value="Unassembled WGS sequence"/>
</dbReference>
<evidence type="ECO:0000256" key="2">
    <source>
        <dbReference type="ARBA" id="ARBA00022692"/>
    </source>
</evidence>
<reference evidence="7 8" key="1">
    <citation type="submission" date="2017-02" db="EMBL/GenBank/DDBJ databases">
        <authorList>
            <person name="Peterson S.W."/>
        </authorList>
    </citation>
    <scope>NUCLEOTIDE SEQUENCE [LARGE SCALE GENOMIC DNA]</scope>
    <source>
        <strain evidence="7 8">ATCC BAA-908</strain>
    </source>
</reference>
<feature type="transmembrane region" description="Helical" evidence="5">
    <location>
        <begin position="210"/>
        <end position="233"/>
    </location>
</feature>
<dbReference type="RefSeq" id="WP_078933658.1">
    <property type="nucleotide sequence ID" value="NZ_FUWG01000013.1"/>
</dbReference>
<gene>
    <name evidence="7" type="ORF">SAMN02745149_01760</name>
</gene>